<dbReference type="PANTHER" id="PTHR28360">
    <property type="entry name" value="DYNACTIN SUBUNIT 3"/>
    <property type="match status" value="1"/>
</dbReference>
<feature type="region of interest" description="Disordered" evidence="1">
    <location>
        <begin position="85"/>
        <end position="110"/>
    </location>
</feature>
<reference evidence="2 3" key="1">
    <citation type="submission" date="2018-11" db="EMBL/GenBank/DDBJ databases">
        <title>Genome sequence of Saitozyma podzolica DSM 27192.</title>
        <authorList>
            <person name="Aliyu H."/>
            <person name="Gorte O."/>
            <person name="Ochsenreither K."/>
        </authorList>
    </citation>
    <scope>NUCLEOTIDE SEQUENCE [LARGE SCALE GENOMIC DNA]</scope>
    <source>
        <strain evidence="2 3">DSM 27192</strain>
    </source>
</reference>
<evidence type="ECO:0000256" key="1">
    <source>
        <dbReference type="SAM" id="MobiDB-lite"/>
    </source>
</evidence>
<evidence type="ECO:0000313" key="2">
    <source>
        <dbReference type="EMBL" id="RSH91472.1"/>
    </source>
</evidence>
<protein>
    <submittedName>
        <fullName evidence="2">Uncharacterized protein</fullName>
    </submittedName>
</protein>
<dbReference type="OrthoDB" id="16729at2759"/>
<dbReference type="EMBL" id="RSCD01000008">
    <property type="protein sequence ID" value="RSH91472.1"/>
    <property type="molecule type" value="Genomic_DNA"/>
</dbReference>
<dbReference type="GO" id="GO:0005869">
    <property type="term" value="C:dynactin complex"/>
    <property type="evidence" value="ECO:0007669"/>
    <property type="project" value="InterPro"/>
</dbReference>
<dbReference type="GO" id="GO:0061640">
    <property type="term" value="P:cytoskeleton-dependent cytokinesis"/>
    <property type="evidence" value="ECO:0007669"/>
    <property type="project" value="InterPro"/>
</dbReference>
<sequence length="232" mass="25394">MGSDPLAESSIIPLELRLRALEAQVLGVGSSLSDRVEPPHDGRAVSVNLRVGEIHDKLEAASSSSDALKRLINGYQQYLPLLTLSHEPTPTSQKDSSGQGTAEDETAITPSDLLSDEVKLAMVLEAAGDIRTAERDLRDIELLRSRGVEGAGTLEEVISLKSNLASGIRAAQSRGRDLGAARKQVGELLMRYNDYTSTMSDLFLDVHRRLEVMEETVARAERARRKELAERY</sequence>
<organism evidence="2 3">
    <name type="scientific">Saitozyma podzolica</name>
    <dbReference type="NCBI Taxonomy" id="1890683"/>
    <lineage>
        <taxon>Eukaryota</taxon>
        <taxon>Fungi</taxon>
        <taxon>Dikarya</taxon>
        <taxon>Basidiomycota</taxon>
        <taxon>Agaricomycotina</taxon>
        <taxon>Tremellomycetes</taxon>
        <taxon>Tremellales</taxon>
        <taxon>Trimorphomycetaceae</taxon>
        <taxon>Saitozyma</taxon>
    </lineage>
</organism>
<accession>A0A427YK51</accession>
<comment type="caution">
    <text evidence="2">The sequence shown here is derived from an EMBL/GenBank/DDBJ whole genome shotgun (WGS) entry which is preliminary data.</text>
</comment>
<proteinExistence type="predicted"/>
<gene>
    <name evidence="2" type="ORF">EHS25_009771</name>
</gene>
<dbReference type="AlphaFoldDB" id="A0A427YK51"/>
<dbReference type="STRING" id="1890683.A0A427YK51"/>
<dbReference type="Pfam" id="PF07426">
    <property type="entry name" value="Dynactin_p22"/>
    <property type="match status" value="1"/>
</dbReference>
<evidence type="ECO:0000313" key="3">
    <source>
        <dbReference type="Proteomes" id="UP000279259"/>
    </source>
</evidence>
<dbReference type="PANTHER" id="PTHR28360:SF1">
    <property type="entry name" value="DYNACTIN SUBUNIT 3"/>
    <property type="match status" value="1"/>
</dbReference>
<feature type="compositionally biased region" description="Polar residues" evidence="1">
    <location>
        <begin position="86"/>
        <end position="100"/>
    </location>
</feature>
<dbReference type="InterPro" id="IPR009991">
    <property type="entry name" value="DCTN3"/>
</dbReference>
<name>A0A427YK51_9TREE</name>
<keyword evidence="3" id="KW-1185">Reference proteome</keyword>
<dbReference type="Proteomes" id="UP000279259">
    <property type="component" value="Unassembled WGS sequence"/>
</dbReference>